<dbReference type="STRING" id="1120996.SAMN02746066_03708"/>
<proteinExistence type="predicted"/>
<evidence type="ECO:0000313" key="1">
    <source>
        <dbReference type="EMBL" id="SHM87829.1"/>
    </source>
</evidence>
<reference evidence="1 2" key="1">
    <citation type="submission" date="2016-11" db="EMBL/GenBank/DDBJ databases">
        <authorList>
            <person name="Jaros S."/>
            <person name="Januszkiewicz K."/>
            <person name="Wedrychowicz H."/>
        </authorList>
    </citation>
    <scope>NUCLEOTIDE SEQUENCE [LARGE SCALE GENOMIC DNA]</scope>
    <source>
        <strain evidence="1 2">DSM 15930</strain>
    </source>
</reference>
<dbReference type="Proteomes" id="UP000184038">
    <property type="component" value="Unassembled WGS sequence"/>
</dbReference>
<keyword evidence="2" id="KW-1185">Reference proteome</keyword>
<accession>A0A1M7MAS4</accession>
<name>A0A1M7MAS4_9FIRM</name>
<evidence type="ECO:0000313" key="2">
    <source>
        <dbReference type="Proteomes" id="UP000184038"/>
    </source>
</evidence>
<gene>
    <name evidence="1" type="ORF">SAMN02746066_03708</name>
</gene>
<dbReference type="OrthoDB" id="286090at2"/>
<dbReference type="AlphaFoldDB" id="A0A1M7MAS4"/>
<organism evidence="1 2">
    <name type="scientific">Anaerosporobacter mobilis DSM 15930</name>
    <dbReference type="NCBI Taxonomy" id="1120996"/>
    <lineage>
        <taxon>Bacteria</taxon>
        <taxon>Bacillati</taxon>
        <taxon>Bacillota</taxon>
        <taxon>Clostridia</taxon>
        <taxon>Lachnospirales</taxon>
        <taxon>Lachnospiraceae</taxon>
        <taxon>Anaerosporobacter</taxon>
    </lineage>
</organism>
<sequence length="173" mass="20649">MIKYRISKYNPNKRDSNNKYAVDTWTSYADIGKNYNNNRISFEEYIEVENNYVIVLMMVLEAVGVKRIQINDLEINFTISEMNQMFTNKLPMLTEVQINIINTLKNNYSIDYPQIGEYVRLILRECFWCRLYDKETENNIEFGYDYYMYITCAKIPNDIINRGSNIGVYIEKI</sequence>
<protein>
    <submittedName>
        <fullName evidence="1">Uncharacterized protein</fullName>
    </submittedName>
</protein>
<dbReference type="RefSeq" id="WP_073290067.1">
    <property type="nucleotide sequence ID" value="NZ_FRCP01000020.1"/>
</dbReference>
<dbReference type="EMBL" id="FRCP01000020">
    <property type="protein sequence ID" value="SHM87829.1"/>
    <property type="molecule type" value="Genomic_DNA"/>
</dbReference>